<keyword evidence="1" id="KW-1133">Transmembrane helix</keyword>
<comment type="caution">
    <text evidence="2">The sequence shown here is derived from an EMBL/GenBank/DDBJ whole genome shotgun (WGS) entry which is preliminary data.</text>
</comment>
<evidence type="ECO:0008006" key="4">
    <source>
        <dbReference type="Google" id="ProtNLM"/>
    </source>
</evidence>
<keyword evidence="1" id="KW-0472">Membrane</keyword>
<evidence type="ECO:0000313" key="2">
    <source>
        <dbReference type="EMBL" id="KAB8291340.1"/>
    </source>
</evidence>
<keyword evidence="1" id="KW-0812">Transmembrane</keyword>
<organism evidence="2 3">
    <name type="scientific">Monilinia laxa</name>
    <name type="common">Brown rot fungus</name>
    <name type="synonym">Sclerotinia laxa</name>
    <dbReference type="NCBI Taxonomy" id="61186"/>
    <lineage>
        <taxon>Eukaryota</taxon>
        <taxon>Fungi</taxon>
        <taxon>Dikarya</taxon>
        <taxon>Ascomycota</taxon>
        <taxon>Pezizomycotina</taxon>
        <taxon>Leotiomycetes</taxon>
        <taxon>Helotiales</taxon>
        <taxon>Sclerotiniaceae</taxon>
        <taxon>Monilinia</taxon>
    </lineage>
</organism>
<evidence type="ECO:0000313" key="3">
    <source>
        <dbReference type="Proteomes" id="UP000326757"/>
    </source>
</evidence>
<protein>
    <recommendedName>
        <fullName evidence="4">Modin</fullName>
    </recommendedName>
</protein>
<accession>A0A5N6JT72</accession>
<dbReference type="AlphaFoldDB" id="A0A5N6JT72"/>
<gene>
    <name evidence="2" type="ORF">EYC80_010022</name>
</gene>
<keyword evidence="3" id="KW-1185">Reference proteome</keyword>
<proteinExistence type="predicted"/>
<dbReference type="OrthoDB" id="5227693at2759"/>
<name>A0A5N6JT72_MONLA</name>
<reference evidence="2 3" key="1">
    <citation type="submission" date="2019-06" db="EMBL/GenBank/DDBJ databases">
        <title>Genome Sequence of the Brown Rot Fungal Pathogen Monilinia laxa.</title>
        <authorList>
            <person name="De Miccolis Angelini R.M."/>
            <person name="Landi L."/>
            <person name="Abate D."/>
            <person name="Pollastro S."/>
            <person name="Romanazzi G."/>
            <person name="Faretra F."/>
        </authorList>
    </citation>
    <scope>NUCLEOTIDE SEQUENCE [LARGE SCALE GENOMIC DNA]</scope>
    <source>
        <strain evidence="2 3">Mlax316</strain>
    </source>
</reference>
<dbReference type="EMBL" id="VIGI01000015">
    <property type="protein sequence ID" value="KAB8291340.1"/>
    <property type="molecule type" value="Genomic_DNA"/>
</dbReference>
<dbReference type="Proteomes" id="UP000326757">
    <property type="component" value="Unassembled WGS sequence"/>
</dbReference>
<sequence>MTSLDQLNQNVFGLVALVVAVIALLTTCLQVLQQYFSSAEGYRRCAESVMGPWNKGTHRKLNMKEFRVEVVFETPVIFIAPPTNVRGPIMNKPIFYLDGSKESYDETMVLEPEEQVKMDKEAVQRVHTADDERASWVTLLSNLQKKERDSRLWDKRSLLAKPPIGGNAPVKPPTYELAVGLQVKTRSWDFVPSSITRPYATSAICHLVEMMALMGMYWKVFDQIQWNLRAEGNGFILTSTTVHGLGVMVVFAVTGKSKFEEDRVIPSGHIKDLCFGTVPNIFEEDSYLRKEDPESQSLSLKFGSQDDVELTLESLGCTPLIVTRYKKDHKHIFPVSFEIIGMLGQVVRLRGSSFRMIPNPTQDRWLKKTGKKPAWTIAKLMAVFQKKLIGLFKDESNAEKHTKRHAISMMLEQWQEIEALGCIDECNLTIDAREKIHDALDGMTNFLLEARQADVLEVLVAHLDEVTKVLVVTNSGLNSIVSVHKEEPLLNYYFDEILPKVIGSAVGPEKEKKELIWISLMFRMLCWFLLHDWNKDDKCGVPPDLKGSRMPNSWMDNLAMWTIEVLKACFDLLVGSFLSGFGSMYMALFRGT</sequence>
<feature type="transmembrane region" description="Helical" evidence="1">
    <location>
        <begin position="12"/>
        <end position="32"/>
    </location>
</feature>
<evidence type="ECO:0000256" key="1">
    <source>
        <dbReference type="SAM" id="Phobius"/>
    </source>
</evidence>